<reference evidence="2 3" key="1">
    <citation type="journal article" name="Nat. Commun.">
        <title>Undinarchaeota illuminate DPANN phylogeny and the impact of gene transfer on archaeal evolution.</title>
        <authorList>
            <person name="Dombrowski N."/>
            <person name="Williams T.A."/>
            <person name="Sun J."/>
            <person name="Woodcroft B.J."/>
            <person name="Lee J.H."/>
            <person name="Minh B.Q."/>
            <person name="Rinke C."/>
            <person name="Spang A."/>
        </authorList>
    </citation>
    <scope>NUCLEOTIDE SEQUENCE [LARGE SCALE GENOMIC DNA]</scope>
    <source>
        <strain evidence="2">MAG_bin1129</strain>
    </source>
</reference>
<evidence type="ECO:0000256" key="1">
    <source>
        <dbReference type="SAM" id="Phobius"/>
    </source>
</evidence>
<dbReference type="InterPro" id="IPR018719">
    <property type="entry name" value="DUF2243_membrane"/>
</dbReference>
<feature type="transmembrane region" description="Helical" evidence="1">
    <location>
        <begin position="16"/>
        <end position="36"/>
    </location>
</feature>
<keyword evidence="1" id="KW-1133">Transmembrane helix</keyword>
<keyword evidence="1" id="KW-0472">Membrane</keyword>
<feature type="transmembrane region" description="Helical" evidence="1">
    <location>
        <begin position="48"/>
        <end position="67"/>
    </location>
</feature>
<accession>A0A832XI06</accession>
<dbReference type="Proteomes" id="UP000646946">
    <property type="component" value="Unassembled WGS sequence"/>
</dbReference>
<gene>
    <name evidence="2" type="ORF">H1016_01050</name>
</gene>
<protein>
    <submittedName>
        <fullName evidence="2">DUF2243 domain-containing protein</fullName>
    </submittedName>
</protein>
<comment type="caution">
    <text evidence="2">The sequence shown here is derived from an EMBL/GenBank/DDBJ whole genome shotgun (WGS) entry which is preliminary data.</text>
</comment>
<dbReference type="AlphaFoldDB" id="A0A832XI06"/>
<name>A0A832XI06_9ARCH</name>
<organism evidence="2 3">
    <name type="scientific">Candidatus Naiadarchaeum limnaeum</name>
    <dbReference type="NCBI Taxonomy" id="2756139"/>
    <lineage>
        <taxon>Archaea</taxon>
        <taxon>Candidatus Undinarchaeota</taxon>
        <taxon>Candidatus Undinarchaeia</taxon>
        <taxon>Candidatus Naiadarchaeales</taxon>
        <taxon>Candidatus Naiadarchaeaceae</taxon>
        <taxon>Candidatus Naiadarchaeum</taxon>
    </lineage>
</organism>
<dbReference type="Pfam" id="PF10002">
    <property type="entry name" value="DUF2243"/>
    <property type="match status" value="1"/>
</dbReference>
<keyword evidence="1" id="KW-0812">Transmembrane</keyword>
<sequence>MKKIIKMLKNREFRSGFVFAAGALLVLDNIIFHWLLSWHHVIEGPRAYQADFLTFVFGLVLIAYSLFKK</sequence>
<dbReference type="EMBL" id="DVAB01000009">
    <property type="protein sequence ID" value="HIK00111.1"/>
    <property type="molecule type" value="Genomic_DNA"/>
</dbReference>
<proteinExistence type="predicted"/>
<keyword evidence="3" id="KW-1185">Reference proteome</keyword>
<evidence type="ECO:0000313" key="3">
    <source>
        <dbReference type="Proteomes" id="UP000646946"/>
    </source>
</evidence>
<evidence type="ECO:0000313" key="2">
    <source>
        <dbReference type="EMBL" id="HIK00111.1"/>
    </source>
</evidence>